<organism evidence="9 10">
    <name type="scientific">Equus asinus</name>
    <name type="common">Donkey</name>
    <name type="synonym">Equus africanus asinus</name>
    <dbReference type="NCBI Taxonomy" id="9793"/>
    <lineage>
        <taxon>Eukaryota</taxon>
        <taxon>Metazoa</taxon>
        <taxon>Chordata</taxon>
        <taxon>Craniata</taxon>
        <taxon>Vertebrata</taxon>
        <taxon>Euteleostomi</taxon>
        <taxon>Mammalia</taxon>
        <taxon>Eutheria</taxon>
        <taxon>Laurasiatheria</taxon>
        <taxon>Perissodactyla</taxon>
        <taxon>Equidae</taxon>
        <taxon>Equus</taxon>
    </lineage>
</organism>
<dbReference type="PANTHER" id="PTHR41694:SF5">
    <property type="entry name" value="RIBONUCLEASE H"/>
    <property type="match status" value="1"/>
</dbReference>
<keyword evidence="1" id="KW-0808">Transferase</keyword>
<dbReference type="SUPFAM" id="SSF53098">
    <property type="entry name" value="Ribonuclease H-like"/>
    <property type="match status" value="1"/>
</dbReference>
<dbReference type="AlphaFoldDB" id="A0A9L0KDQ4"/>
<dbReference type="PANTHER" id="PTHR41694">
    <property type="entry name" value="ENDOGENOUS RETROVIRUS GROUP K MEMBER POL PROTEIN"/>
    <property type="match status" value="1"/>
</dbReference>
<reference evidence="9" key="3">
    <citation type="submission" date="2025-09" db="UniProtKB">
        <authorList>
            <consortium name="Ensembl"/>
        </authorList>
    </citation>
    <scope>IDENTIFICATION</scope>
</reference>
<evidence type="ECO:0000313" key="10">
    <source>
        <dbReference type="Proteomes" id="UP000694387"/>
    </source>
</evidence>
<dbReference type="Ensembl" id="ENSEAST00005040041.1">
    <property type="protein sequence ID" value="ENSEASP00005062974.1"/>
    <property type="gene ID" value="ENSEASG00005036443.1"/>
</dbReference>
<keyword evidence="10" id="KW-1185">Reference proteome</keyword>
<name>A0A9L0KDQ4_EQUAS</name>
<dbReference type="Pfam" id="PF00075">
    <property type="entry name" value="RNase_H"/>
    <property type="match status" value="1"/>
</dbReference>
<evidence type="ECO:0000256" key="5">
    <source>
        <dbReference type="ARBA" id="ARBA00022801"/>
    </source>
</evidence>
<evidence type="ECO:0000256" key="4">
    <source>
        <dbReference type="ARBA" id="ARBA00022759"/>
    </source>
</evidence>
<dbReference type="InterPro" id="IPR012337">
    <property type="entry name" value="RNaseH-like_sf"/>
</dbReference>
<dbReference type="GeneTree" id="ENSGT01070000254195"/>
<evidence type="ECO:0000256" key="7">
    <source>
        <dbReference type="SAM" id="MobiDB-lite"/>
    </source>
</evidence>
<keyword evidence="4" id="KW-0255">Endonuclease</keyword>
<reference evidence="9" key="2">
    <citation type="submission" date="2025-08" db="UniProtKB">
        <authorList>
            <consortium name="Ensembl"/>
        </authorList>
    </citation>
    <scope>IDENTIFICATION</scope>
</reference>
<dbReference type="InterPro" id="IPR002156">
    <property type="entry name" value="RNaseH_domain"/>
</dbReference>
<dbReference type="Gene3D" id="3.30.420.10">
    <property type="entry name" value="Ribonuclease H-like superfamily/Ribonuclease H"/>
    <property type="match status" value="1"/>
</dbReference>
<dbReference type="PROSITE" id="PS50879">
    <property type="entry name" value="RNASE_H_1"/>
    <property type="match status" value="1"/>
</dbReference>
<proteinExistence type="predicted"/>
<evidence type="ECO:0000256" key="1">
    <source>
        <dbReference type="ARBA" id="ARBA00022679"/>
    </source>
</evidence>
<reference evidence="9 10" key="1">
    <citation type="journal article" date="2020" name="Nat. Commun.">
        <title>Donkey genomes provide new insights into domestication and selection for coat color.</title>
        <authorList>
            <person name="Wang"/>
            <person name="C."/>
            <person name="Li"/>
            <person name="H."/>
            <person name="Guo"/>
            <person name="Y."/>
            <person name="Huang"/>
            <person name="J."/>
            <person name="Sun"/>
            <person name="Y."/>
            <person name="Min"/>
            <person name="J."/>
            <person name="Wang"/>
            <person name="J."/>
            <person name="Fang"/>
            <person name="X."/>
            <person name="Zhao"/>
            <person name="Z."/>
            <person name="Wang"/>
            <person name="S."/>
            <person name="Zhang"/>
            <person name="Y."/>
            <person name="Liu"/>
            <person name="Q."/>
            <person name="Jiang"/>
            <person name="Q."/>
            <person name="Wang"/>
            <person name="X."/>
            <person name="Guo"/>
            <person name="Y."/>
            <person name="Yang"/>
            <person name="C."/>
            <person name="Wang"/>
            <person name="Y."/>
            <person name="Tian"/>
            <person name="F."/>
            <person name="Zhuang"/>
            <person name="G."/>
            <person name="Fan"/>
            <person name="Y."/>
            <person name="Gao"/>
            <person name="Q."/>
            <person name="Li"/>
            <person name="Y."/>
            <person name="Ju"/>
            <person name="Z."/>
            <person name="Li"/>
            <person name="J."/>
            <person name="Li"/>
            <person name="R."/>
            <person name="Hou"/>
            <person name="M."/>
            <person name="Yang"/>
            <person name="G."/>
            <person name="Liu"/>
            <person name="G."/>
            <person name="Liu"/>
            <person name="W."/>
            <person name="Guo"/>
            <person name="J."/>
            <person name="Pan"/>
            <person name="S."/>
            <person name="Fan"/>
            <person name="G."/>
            <person name="Zhang"/>
            <person name="W."/>
            <person name="Zhang"/>
            <person name="R."/>
            <person name="Yu"/>
            <person name="J."/>
            <person name="Zhang"/>
            <person name="X."/>
            <person name="Yin"/>
            <person name="Q."/>
            <person name="Ji"/>
            <person name="C."/>
            <person name="Jin"/>
            <person name="Y."/>
            <person name="Yue"/>
            <person name="G."/>
            <person name="Liu"/>
            <person name="M."/>
            <person name="Xu"/>
            <person name="J."/>
            <person name="Liu"/>
            <person name="S."/>
            <person name="Jordana"/>
            <person name="J."/>
            <person name="Noce"/>
            <person name="A."/>
            <person name="Amills"/>
            <person name="M."/>
            <person name="Wu"/>
            <person name="D.D."/>
            <person name="Li"/>
            <person name="S."/>
            <person name="Zhou"/>
            <person name="X. and Zhong"/>
            <person name="J."/>
        </authorList>
    </citation>
    <scope>NUCLEOTIDE SEQUENCE [LARGE SCALE GENOMIC DNA]</scope>
</reference>
<evidence type="ECO:0000256" key="3">
    <source>
        <dbReference type="ARBA" id="ARBA00022722"/>
    </source>
</evidence>
<evidence type="ECO:0000259" key="8">
    <source>
        <dbReference type="PROSITE" id="PS50879"/>
    </source>
</evidence>
<keyword evidence="5" id="KW-0378">Hydrolase</keyword>
<evidence type="ECO:0000256" key="6">
    <source>
        <dbReference type="ARBA" id="ARBA00022918"/>
    </source>
</evidence>
<protein>
    <recommendedName>
        <fullName evidence="8">RNase H type-1 domain-containing protein</fullName>
    </recommendedName>
</protein>
<dbReference type="GO" id="GO:0004523">
    <property type="term" value="F:RNA-DNA hybrid ribonuclease activity"/>
    <property type="evidence" value="ECO:0007669"/>
    <property type="project" value="InterPro"/>
</dbReference>
<keyword evidence="6" id="KW-0695">RNA-directed DNA polymerase</keyword>
<dbReference type="GO" id="GO:0003676">
    <property type="term" value="F:nucleic acid binding"/>
    <property type="evidence" value="ECO:0007669"/>
    <property type="project" value="InterPro"/>
</dbReference>
<evidence type="ECO:0000256" key="2">
    <source>
        <dbReference type="ARBA" id="ARBA00022695"/>
    </source>
</evidence>
<sequence>MVPDGPARCSNTTAGPTAIGSSRSRPDLLDCPWEEPDLELFTVGSSFTDQGKRHVGYAVITSQETLEAKALSPGTLAQNSEVIALTWALHPAQGKKVNIYTHSCYAFAVVHAHGAIWKERGLLTTGKKEIKRGPEILELLDAINEPAQIAIIHSSGLQRENLMGPEVCHRAPTTKDYTTGD</sequence>
<feature type="domain" description="RNase H type-1" evidence="8">
    <location>
        <begin position="34"/>
        <end position="177"/>
    </location>
</feature>
<dbReference type="Proteomes" id="UP000694387">
    <property type="component" value="Chromosome 7"/>
</dbReference>
<feature type="region of interest" description="Disordered" evidence="7">
    <location>
        <begin position="1"/>
        <end position="26"/>
    </location>
</feature>
<accession>A0A9L0KDQ4</accession>
<keyword evidence="3" id="KW-0540">Nuclease</keyword>
<evidence type="ECO:0000313" key="9">
    <source>
        <dbReference type="Ensembl" id="ENSEASP00005062974.1"/>
    </source>
</evidence>
<feature type="compositionally biased region" description="Polar residues" evidence="7">
    <location>
        <begin position="9"/>
        <end position="23"/>
    </location>
</feature>
<dbReference type="GO" id="GO:0003964">
    <property type="term" value="F:RNA-directed DNA polymerase activity"/>
    <property type="evidence" value="ECO:0007669"/>
    <property type="project" value="UniProtKB-KW"/>
</dbReference>
<dbReference type="InterPro" id="IPR036397">
    <property type="entry name" value="RNaseH_sf"/>
</dbReference>
<keyword evidence="2" id="KW-0548">Nucleotidyltransferase</keyword>